<dbReference type="EMBL" id="ADBV01008909">
    <property type="protein sequence ID" value="EJW76555.1"/>
    <property type="molecule type" value="Genomic_DNA"/>
</dbReference>
<proteinExistence type="inferred from homology"/>
<dbReference type="Proteomes" id="UP000004810">
    <property type="component" value="Unassembled WGS sequence"/>
</dbReference>
<dbReference type="GO" id="GO:0045505">
    <property type="term" value="F:dynein intermediate chain binding"/>
    <property type="evidence" value="ECO:0007669"/>
    <property type="project" value="InterPro"/>
</dbReference>
<evidence type="ECO:0000256" key="1">
    <source>
        <dbReference type="ARBA" id="ARBA00008887"/>
    </source>
</evidence>
<feature type="domain" description="Dynein heavy chain tail" evidence="2">
    <location>
        <begin position="236"/>
        <end position="307"/>
    </location>
</feature>
<evidence type="ECO:0000259" key="2">
    <source>
        <dbReference type="Pfam" id="PF08385"/>
    </source>
</evidence>
<dbReference type="GO" id="GO:0005858">
    <property type="term" value="C:axonemal dynein complex"/>
    <property type="evidence" value="ECO:0007669"/>
    <property type="project" value="TreeGrafter"/>
</dbReference>
<dbReference type="PANTHER" id="PTHR46532:SF4">
    <property type="entry name" value="AAA+ ATPASE DOMAIN-CONTAINING PROTEIN"/>
    <property type="match status" value="1"/>
</dbReference>
<evidence type="ECO:0000313" key="3">
    <source>
        <dbReference type="EMBL" id="EJW76555.1"/>
    </source>
</evidence>
<evidence type="ECO:0000313" key="4">
    <source>
        <dbReference type="Proteomes" id="UP000004810"/>
    </source>
</evidence>
<dbReference type="InterPro" id="IPR013594">
    <property type="entry name" value="Dynein_heavy_tail"/>
</dbReference>
<dbReference type="GO" id="GO:0007018">
    <property type="term" value="P:microtubule-based movement"/>
    <property type="evidence" value="ECO:0007669"/>
    <property type="project" value="InterPro"/>
</dbReference>
<gene>
    <name evidence="3" type="ORF">WUBG_12535</name>
</gene>
<organism evidence="3 4">
    <name type="scientific">Wuchereria bancrofti</name>
    <dbReference type="NCBI Taxonomy" id="6293"/>
    <lineage>
        <taxon>Eukaryota</taxon>
        <taxon>Metazoa</taxon>
        <taxon>Ecdysozoa</taxon>
        <taxon>Nematoda</taxon>
        <taxon>Chromadorea</taxon>
        <taxon>Rhabditida</taxon>
        <taxon>Spirurina</taxon>
        <taxon>Spiruromorpha</taxon>
        <taxon>Filarioidea</taxon>
        <taxon>Onchocercidae</taxon>
        <taxon>Wuchereria</taxon>
    </lineage>
</organism>
<name>J9AQE3_WUCBA</name>
<sequence length="315" mass="34577">MTDSESDKSTVATTTPAAGEVALVDIPTLLDYIKHEFIGAGSAALKEALSQSGNAECVQKFISDPQVPMLVVDRVVTRDLDTNPDDAVEDVTSVFRISNETAKRTERTTSLLLLKSGTCVEADKPIEDQLYVVRIPEGNSYDVLLSIFGRIGTPLFKSLVDYGRGERDGDKLALSVEKHLSEVEVALLHMQQNIDIPEINLTIHPVIQNAIQQAAEKGHKARVTDLGGLVESSVFLNALQKGVNRWVKEIQKVTKLDRDAGSGTSLQEMTFWLNLERALQKIAQKRESDEVTLTLETLKCGKRFHATVSFDADTG</sequence>
<protein>
    <recommendedName>
        <fullName evidence="2">Dynein heavy chain tail domain-containing protein</fullName>
    </recommendedName>
</protein>
<dbReference type="InterPro" id="IPR026983">
    <property type="entry name" value="DHC"/>
</dbReference>
<accession>J9AQE3</accession>
<dbReference type="PANTHER" id="PTHR46532">
    <property type="entry name" value="MALE FERTILITY FACTOR KL5"/>
    <property type="match status" value="1"/>
</dbReference>
<dbReference type="GO" id="GO:0051959">
    <property type="term" value="F:dynein light intermediate chain binding"/>
    <property type="evidence" value="ECO:0007669"/>
    <property type="project" value="InterPro"/>
</dbReference>
<reference evidence="4" key="1">
    <citation type="submission" date="2012-08" db="EMBL/GenBank/DDBJ databases">
        <title>The Genome Sequence of Wuchereria bancrofti.</title>
        <authorList>
            <person name="Nutman T.B."/>
            <person name="Fink D.L."/>
            <person name="Russ C."/>
            <person name="Young S."/>
            <person name="Zeng Q."/>
            <person name="Koehrsen M."/>
            <person name="Alvarado L."/>
            <person name="Berlin A."/>
            <person name="Chapman S.B."/>
            <person name="Chen Z."/>
            <person name="Freedman E."/>
            <person name="Gellesch M."/>
            <person name="Goldberg J."/>
            <person name="Griggs A."/>
            <person name="Gujja S."/>
            <person name="Heilman E.R."/>
            <person name="Heiman D."/>
            <person name="Hepburn T."/>
            <person name="Howarth C."/>
            <person name="Jen D."/>
            <person name="Larson L."/>
            <person name="Lewis B."/>
            <person name="Mehta T."/>
            <person name="Park D."/>
            <person name="Pearson M."/>
            <person name="Roberts A."/>
            <person name="Saif S."/>
            <person name="Shea T."/>
            <person name="Shenoy N."/>
            <person name="Sisk P."/>
            <person name="Stolte C."/>
            <person name="Sykes S."/>
            <person name="Walk T."/>
            <person name="White J."/>
            <person name="Yandava C."/>
            <person name="Haas B."/>
            <person name="Henn M.R."/>
            <person name="Nusbaum C."/>
            <person name="Birren B."/>
        </authorList>
    </citation>
    <scope>NUCLEOTIDE SEQUENCE [LARGE SCALE GENOMIC DNA]</scope>
    <source>
        <strain evidence="4">NA</strain>
    </source>
</reference>
<dbReference type="AlphaFoldDB" id="J9AQE3"/>
<dbReference type="Pfam" id="PF08385">
    <property type="entry name" value="DHC_N1"/>
    <property type="match status" value="1"/>
</dbReference>
<comment type="similarity">
    <text evidence="1">Belongs to the dynein heavy chain family.</text>
</comment>
<feature type="non-terminal residue" evidence="3">
    <location>
        <position position="315"/>
    </location>
</feature>
<comment type="caution">
    <text evidence="3">The sequence shown here is derived from an EMBL/GenBank/DDBJ whole genome shotgun (WGS) entry which is preliminary data.</text>
</comment>